<keyword evidence="6" id="KW-1185">Reference proteome</keyword>
<dbReference type="Gene3D" id="1.10.260.40">
    <property type="entry name" value="lambda repressor-like DNA-binding domains"/>
    <property type="match status" value="1"/>
</dbReference>
<evidence type="ECO:0000313" key="6">
    <source>
        <dbReference type="Proteomes" id="UP000316252"/>
    </source>
</evidence>
<sequence>MSATPDPVASPAARPPTLRDVAILAGVSPMTVSRVFSGNLNVRPEVQERVRSAAATLGYRRNENARSLRPGHRSGLIGVTITNIANPYYAEMQRGIEEVAAEHSRRILIGNSNEDAELESRLVADFLGRQVEGLIVVPSGSAADSTHLRDAAQGGVPIALASRALDDLDVDTVLVDDIGGAFAATDRILAEGHTRVGFLGTQASVFTGRRRLQGFRDAHAVRGIAIDEDLVLAGQRDVQSAEAAMQALLQLADPPTAVFTANNRNTIGAIRAIELDRRRRRSAAPLRIRLIGFDSFEFADLSPVPLSVVAHDARELGRRAATMLLERIDGLDPAVAGRVIELPARLQEVPAP</sequence>
<evidence type="ECO:0000256" key="1">
    <source>
        <dbReference type="ARBA" id="ARBA00023015"/>
    </source>
</evidence>
<keyword evidence="1" id="KW-0805">Transcription regulation</keyword>
<dbReference type="EMBL" id="VHQG01000001">
    <property type="protein sequence ID" value="TPW77532.1"/>
    <property type="molecule type" value="Genomic_DNA"/>
</dbReference>
<gene>
    <name evidence="5" type="ORF">FJ657_02305</name>
</gene>
<dbReference type="CDD" id="cd06267">
    <property type="entry name" value="PBP1_LacI_sugar_binding-like"/>
    <property type="match status" value="1"/>
</dbReference>
<dbReference type="AlphaFoldDB" id="A0A506Y685"/>
<dbReference type="PANTHER" id="PTHR30146:SF109">
    <property type="entry name" value="HTH-TYPE TRANSCRIPTIONAL REGULATOR GALS"/>
    <property type="match status" value="1"/>
</dbReference>
<dbReference type="PROSITE" id="PS50932">
    <property type="entry name" value="HTH_LACI_2"/>
    <property type="match status" value="1"/>
</dbReference>
<keyword evidence="2" id="KW-0238">DNA-binding</keyword>
<evidence type="ECO:0000313" key="5">
    <source>
        <dbReference type="EMBL" id="TPW77532.1"/>
    </source>
</evidence>
<comment type="caution">
    <text evidence="5">The sequence shown here is derived from an EMBL/GenBank/DDBJ whole genome shotgun (WGS) entry which is preliminary data.</text>
</comment>
<feature type="domain" description="HTH lacI-type" evidence="4">
    <location>
        <begin position="16"/>
        <end position="70"/>
    </location>
</feature>
<dbReference type="Pfam" id="PF00356">
    <property type="entry name" value="LacI"/>
    <property type="match status" value="1"/>
</dbReference>
<protein>
    <submittedName>
        <fullName evidence="5">LacI family transcriptional regulator</fullName>
    </submittedName>
</protein>
<keyword evidence="3" id="KW-0804">Transcription</keyword>
<evidence type="ECO:0000256" key="3">
    <source>
        <dbReference type="ARBA" id="ARBA00023163"/>
    </source>
</evidence>
<dbReference type="SUPFAM" id="SSF47413">
    <property type="entry name" value="lambda repressor-like DNA-binding domains"/>
    <property type="match status" value="1"/>
</dbReference>
<organism evidence="5 6">
    <name type="scientific">Schumannella soli</name>
    <dbReference type="NCBI Taxonomy" id="2590779"/>
    <lineage>
        <taxon>Bacteria</taxon>
        <taxon>Bacillati</taxon>
        <taxon>Actinomycetota</taxon>
        <taxon>Actinomycetes</taxon>
        <taxon>Micrococcales</taxon>
        <taxon>Microbacteriaceae</taxon>
        <taxon>Schumannella</taxon>
    </lineage>
</organism>
<dbReference type="OrthoDB" id="3595338at2"/>
<dbReference type="Gene3D" id="3.40.50.2300">
    <property type="match status" value="2"/>
</dbReference>
<dbReference type="SUPFAM" id="SSF53822">
    <property type="entry name" value="Periplasmic binding protein-like I"/>
    <property type="match status" value="1"/>
</dbReference>
<name>A0A506Y685_9MICO</name>
<dbReference type="CDD" id="cd01392">
    <property type="entry name" value="HTH_LacI"/>
    <property type="match status" value="1"/>
</dbReference>
<dbReference type="PANTHER" id="PTHR30146">
    <property type="entry name" value="LACI-RELATED TRANSCRIPTIONAL REPRESSOR"/>
    <property type="match status" value="1"/>
</dbReference>
<dbReference type="GO" id="GO:0003700">
    <property type="term" value="F:DNA-binding transcription factor activity"/>
    <property type="evidence" value="ECO:0007669"/>
    <property type="project" value="TreeGrafter"/>
</dbReference>
<evidence type="ECO:0000259" key="4">
    <source>
        <dbReference type="PROSITE" id="PS50932"/>
    </source>
</evidence>
<dbReference type="RefSeq" id="WP_141162060.1">
    <property type="nucleotide sequence ID" value="NZ_VHQG01000001.1"/>
</dbReference>
<dbReference type="InterPro" id="IPR001761">
    <property type="entry name" value="Peripla_BP/Lac1_sug-bd_dom"/>
</dbReference>
<dbReference type="InterPro" id="IPR028082">
    <property type="entry name" value="Peripla_BP_I"/>
</dbReference>
<dbReference type="Pfam" id="PF00532">
    <property type="entry name" value="Peripla_BP_1"/>
    <property type="match status" value="1"/>
</dbReference>
<proteinExistence type="predicted"/>
<dbReference type="SMART" id="SM00354">
    <property type="entry name" value="HTH_LACI"/>
    <property type="match status" value="1"/>
</dbReference>
<evidence type="ECO:0000256" key="2">
    <source>
        <dbReference type="ARBA" id="ARBA00023125"/>
    </source>
</evidence>
<dbReference type="GO" id="GO:0000976">
    <property type="term" value="F:transcription cis-regulatory region binding"/>
    <property type="evidence" value="ECO:0007669"/>
    <property type="project" value="TreeGrafter"/>
</dbReference>
<reference evidence="5 6" key="1">
    <citation type="submission" date="2019-06" db="EMBL/GenBank/DDBJ databases">
        <authorList>
            <person name="Li F."/>
        </authorList>
    </citation>
    <scope>NUCLEOTIDE SEQUENCE [LARGE SCALE GENOMIC DNA]</scope>
    <source>
        <strain evidence="5 6">10F1D-1</strain>
    </source>
</reference>
<dbReference type="InterPro" id="IPR000843">
    <property type="entry name" value="HTH_LacI"/>
</dbReference>
<dbReference type="InterPro" id="IPR010982">
    <property type="entry name" value="Lambda_DNA-bd_dom_sf"/>
</dbReference>
<dbReference type="Proteomes" id="UP000316252">
    <property type="component" value="Unassembled WGS sequence"/>
</dbReference>
<accession>A0A506Y685</accession>